<proteinExistence type="predicted"/>
<dbReference type="InterPro" id="IPR052517">
    <property type="entry name" value="GlcG_carb_metab_protein"/>
</dbReference>
<organism evidence="1 2">
    <name type="scientific">Eiseniibacteriota bacterium</name>
    <dbReference type="NCBI Taxonomy" id="2212470"/>
    <lineage>
        <taxon>Bacteria</taxon>
        <taxon>Candidatus Eiseniibacteriota</taxon>
    </lineage>
</organism>
<reference evidence="1 2" key="1">
    <citation type="submission" date="2020-04" db="EMBL/GenBank/DDBJ databases">
        <title>Metagenomic profiling of ammonia- and methane-oxidizing microorganisms in a Dutch drinking water treatment plant.</title>
        <authorList>
            <person name="Poghosyan L."/>
            <person name="Leucker S."/>
        </authorList>
    </citation>
    <scope>NUCLEOTIDE SEQUENCE [LARGE SCALE GENOMIC DNA]</scope>
    <source>
        <strain evidence="1">S-RSF-IL-03</strain>
    </source>
</reference>
<dbReference type="InterPro" id="IPR038084">
    <property type="entry name" value="PduO/GlcC-like_sf"/>
</dbReference>
<dbReference type="Gene3D" id="3.30.450.150">
    <property type="entry name" value="Haem-degrading domain"/>
    <property type="match status" value="1"/>
</dbReference>
<dbReference type="Pfam" id="PF03928">
    <property type="entry name" value="HbpS-like"/>
    <property type="match status" value="1"/>
</dbReference>
<dbReference type="InterPro" id="IPR005624">
    <property type="entry name" value="PduO/GlcC-like"/>
</dbReference>
<dbReference type="EMBL" id="JABFRW010000201">
    <property type="protein sequence ID" value="NOT35534.1"/>
    <property type="molecule type" value="Genomic_DNA"/>
</dbReference>
<accession>A0A849SS95</accession>
<dbReference type="Proteomes" id="UP000580839">
    <property type="component" value="Unassembled WGS sequence"/>
</dbReference>
<gene>
    <name evidence="1" type="ORF">HOP12_15420</name>
</gene>
<comment type="caution">
    <text evidence="1">The sequence shown here is derived from an EMBL/GenBank/DDBJ whole genome shotgun (WGS) entry which is preliminary data.</text>
</comment>
<dbReference type="PANTHER" id="PTHR34309:SF1">
    <property type="entry name" value="PROTEIN GLCG"/>
    <property type="match status" value="1"/>
</dbReference>
<dbReference type="PANTHER" id="PTHR34309">
    <property type="entry name" value="SLR1406 PROTEIN"/>
    <property type="match status" value="1"/>
</dbReference>
<dbReference type="SUPFAM" id="SSF143744">
    <property type="entry name" value="GlcG-like"/>
    <property type="match status" value="1"/>
</dbReference>
<evidence type="ECO:0000313" key="1">
    <source>
        <dbReference type="EMBL" id="NOT35534.1"/>
    </source>
</evidence>
<dbReference type="AlphaFoldDB" id="A0A849SS95"/>
<sequence>MAALPASAQTTTKKILTLEGARSVAASAEAEARRVNAGGAIAIVDDGGQLLLLVRLDNTFPAAAAVAAEKARTAAQFRRPTQVFEDAIKGGRLSLLGVSVITPLQGGVPIMVDGELVGAIGVSGAMSAQQDTDIANVAAVALQKMSVKP</sequence>
<evidence type="ECO:0000313" key="2">
    <source>
        <dbReference type="Proteomes" id="UP000580839"/>
    </source>
</evidence>
<name>A0A849SS95_UNCEI</name>
<protein>
    <submittedName>
        <fullName evidence="1">Heme-binding protein</fullName>
    </submittedName>
</protein>